<dbReference type="RefSeq" id="XP_026629567.1">
    <property type="nucleotide sequence ID" value="XM_026765164.1"/>
</dbReference>
<organism evidence="2 3">
    <name type="scientific">Aspergillus welwitschiae</name>
    <dbReference type="NCBI Taxonomy" id="1341132"/>
    <lineage>
        <taxon>Eukaryota</taxon>
        <taxon>Fungi</taxon>
        <taxon>Dikarya</taxon>
        <taxon>Ascomycota</taxon>
        <taxon>Pezizomycotina</taxon>
        <taxon>Eurotiomycetes</taxon>
        <taxon>Eurotiomycetidae</taxon>
        <taxon>Eurotiales</taxon>
        <taxon>Aspergillaceae</taxon>
        <taxon>Aspergillus</taxon>
        <taxon>Aspergillus subgen. Circumdati</taxon>
    </lineage>
</organism>
<accession>A0A3F3QBP8</accession>
<protein>
    <submittedName>
        <fullName evidence="2">Uncharacterized protein</fullName>
    </submittedName>
</protein>
<dbReference type="EMBL" id="KZ852037">
    <property type="protein sequence ID" value="RDH36545.1"/>
    <property type="molecule type" value="Genomic_DNA"/>
</dbReference>
<name>A0A3F3QBP8_9EURO</name>
<gene>
    <name evidence="2" type="ORF">BDQ94DRAFT_138006</name>
</gene>
<reference evidence="2 3" key="1">
    <citation type="submission" date="2018-07" db="EMBL/GenBank/DDBJ databases">
        <title>The genomes of Aspergillus section Nigri reveals drivers in fungal speciation.</title>
        <authorList>
            <consortium name="DOE Joint Genome Institute"/>
            <person name="Vesth T.C."/>
            <person name="Nybo J."/>
            <person name="Theobald S."/>
            <person name="Brandl J."/>
            <person name="Frisvad J.C."/>
            <person name="Nielsen K.F."/>
            <person name="Lyhne E.K."/>
            <person name="Kogle M.E."/>
            <person name="Kuo A."/>
            <person name="Riley R."/>
            <person name="Clum A."/>
            <person name="Nolan M."/>
            <person name="Lipzen A."/>
            <person name="Salamov A."/>
            <person name="Henrissat B."/>
            <person name="Wiebenga A."/>
            <person name="De vries R.P."/>
            <person name="Grigoriev I.V."/>
            <person name="Mortensen U.H."/>
            <person name="Andersen M.R."/>
            <person name="Baker S.E."/>
        </authorList>
    </citation>
    <scope>NUCLEOTIDE SEQUENCE [LARGE SCALE GENOMIC DNA]</scope>
    <source>
        <strain evidence="2 3">CBS 139.54b</strain>
    </source>
</reference>
<feature type="region of interest" description="Disordered" evidence="1">
    <location>
        <begin position="63"/>
        <end position="95"/>
    </location>
</feature>
<evidence type="ECO:0000256" key="1">
    <source>
        <dbReference type="SAM" id="MobiDB-lite"/>
    </source>
</evidence>
<feature type="compositionally biased region" description="Polar residues" evidence="1">
    <location>
        <begin position="81"/>
        <end position="95"/>
    </location>
</feature>
<proteinExistence type="predicted"/>
<sequence length="95" mass="10622">MFVAGLIMGDRRRLNVWNCSWKCLLHRSTEDVGAADRIWTTMVIVKSGKGRQMPRIEARKVPNPRCGHEVVPEGMADAPTRSEQITQASETGSEI</sequence>
<evidence type="ECO:0000313" key="2">
    <source>
        <dbReference type="EMBL" id="RDH36545.1"/>
    </source>
</evidence>
<dbReference type="Proteomes" id="UP000253729">
    <property type="component" value="Unassembled WGS sequence"/>
</dbReference>
<keyword evidence="3" id="KW-1185">Reference proteome</keyword>
<evidence type="ECO:0000313" key="3">
    <source>
        <dbReference type="Proteomes" id="UP000253729"/>
    </source>
</evidence>
<dbReference type="AlphaFoldDB" id="A0A3F3QBP8"/>
<dbReference type="GeneID" id="38133520"/>